<feature type="domain" description="Helicase ATP-binding" evidence="6">
    <location>
        <begin position="24"/>
        <end position="188"/>
    </location>
</feature>
<dbReference type="InterPro" id="IPR014001">
    <property type="entry name" value="Helicase_ATP-bd"/>
</dbReference>
<keyword evidence="2" id="KW-0378">Hydrolase</keyword>
<reference evidence="8 9" key="1">
    <citation type="submission" date="2016-12" db="EMBL/GenBank/DDBJ databases">
        <title>Discovery of methanogenic haloarchaea.</title>
        <authorList>
            <person name="Sorokin D.Y."/>
            <person name="Makarova K.S."/>
            <person name="Abbas B."/>
            <person name="Ferrer M."/>
            <person name="Golyshin P.N."/>
        </authorList>
    </citation>
    <scope>NUCLEOTIDE SEQUENCE [LARGE SCALE GENOMIC DNA]</scope>
    <source>
        <strain evidence="8">AMET1</strain>
    </source>
</reference>
<dbReference type="Pfam" id="PF00270">
    <property type="entry name" value="DEAD"/>
    <property type="match status" value="1"/>
</dbReference>
<dbReference type="SUPFAM" id="SSF52540">
    <property type="entry name" value="P-loop containing nucleoside triphosphate hydrolases"/>
    <property type="match status" value="1"/>
</dbReference>
<keyword evidence="4" id="KW-0067">ATP-binding</keyword>
<dbReference type="GO" id="GO:0140097">
    <property type="term" value="F:catalytic activity, acting on DNA"/>
    <property type="evidence" value="ECO:0007669"/>
    <property type="project" value="UniProtKB-ARBA"/>
</dbReference>
<dbReference type="Pfam" id="PF21210">
    <property type="entry name" value="RNA_helicase_helical"/>
    <property type="match status" value="1"/>
</dbReference>
<protein>
    <submittedName>
        <fullName evidence="8">ERCC4-like helicase MPH1</fullName>
    </submittedName>
</protein>
<dbReference type="AlphaFoldDB" id="A0A1Y3GA25"/>
<dbReference type="SMART" id="SM00490">
    <property type="entry name" value="HELICc"/>
    <property type="match status" value="1"/>
</dbReference>
<evidence type="ECO:0000256" key="2">
    <source>
        <dbReference type="ARBA" id="ARBA00022801"/>
    </source>
</evidence>
<dbReference type="OrthoDB" id="9764at2157"/>
<dbReference type="GO" id="GO:0005524">
    <property type="term" value="F:ATP binding"/>
    <property type="evidence" value="ECO:0007669"/>
    <property type="project" value="UniProtKB-KW"/>
</dbReference>
<dbReference type="PANTHER" id="PTHR14025">
    <property type="entry name" value="FANCONI ANEMIA GROUP M FANCM FAMILY MEMBER"/>
    <property type="match status" value="1"/>
</dbReference>
<evidence type="ECO:0000313" key="8">
    <source>
        <dbReference type="EMBL" id="OUJ18117.1"/>
    </source>
</evidence>
<dbReference type="InterPro" id="IPR001650">
    <property type="entry name" value="Helicase_C-like"/>
</dbReference>
<dbReference type="Gene3D" id="1.20.1320.20">
    <property type="entry name" value="hef helicase domain"/>
    <property type="match status" value="1"/>
</dbReference>
<feature type="compositionally biased region" description="Basic and acidic residues" evidence="5">
    <location>
        <begin position="501"/>
        <end position="511"/>
    </location>
</feature>
<keyword evidence="3 8" id="KW-0347">Helicase</keyword>
<dbReference type="GO" id="GO:0016787">
    <property type="term" value="F:hydrolase activity"/>
    <property type="evidence" value="ECO:0007669"/>
    <property type="project" value="UniProtKB-KW"/>
</dbReference>
<evidence type="ECO:0000256" key="5">
    <source>
        <dbReference type="SAM" id="MobiDB-lite"/>
    </source>
</evidence>
<name>A0A1Y3GA25_9EURY</name>
<dbReference type="PANTHER" id="PTHR14025:SF20">
    <property type="entry name" value="FANCONI ANEMIA GROUP M PROTEIN"/>
    <property type="match status" value="1"/>
</dbReference>
<comment type="caution">
    <text evidence="8">The sequence shown here is derived from an EMBL/GenBank/DDBJ whole genome shotgun (WGS) entry which is preliminary data.</text>
</comment>
<dbReference type="RefSeq" id="WP_086637414.1">
    <property type="nucleotide sequence ID" value="NZ_MRZU01000004.1"/>
</dbReference>
<dbReference type="InterPro" id="IPR011545">
    <property type="entry name" value="DEAD/DEAH_box_helicase_dom"/>
</dbReference>
<dbReference type="PROSITE" id="PS51194">
    <property type="entry name" value="HELICASE_CTER"/>
    <property type="match status" value="1"/>
</dbReference>
<feature type="domain" description="Helicase C-terminal" evidence="7">
    <location>
        <begin position="342"/>
        <end position="514"/>
    </location>
</feature>
<dbReference type="Pfam" id="PF00271">
    <property type="entry name" value="Helicase_C"/>
    <property type="match status" value="1"/>
</dbReference>
<evidence type="ECO:0000256" key="1">
    <source>
        <dbReference type="ARBA" id="ARBA00022741"/>
    </source>
</evidence>
<dbReference type="PROSITE" id="PS00690">
    <property type="entry name" value="DEAH_ATP_HELICASE"/>
    <property type="match status" value="1"/>
</dbReference>
<sequence length="521" mass="59265">MGFLEQLGCVDVGVVEEREYQVNVFNECCGCNSLVVLPTGLGKTVIAGFLVADRVSMGSVLLMSPTKPLCEQHHDFLDEMLDGVEVCLVTGGLYGPEDRAEVWRGDGVFIATPQTVRNDVEAGRLDLTGYSLVVFDEAHRAVGDYAYSVVADQYFRQAKDPQTLGLTASPGSDIDRLREVSDNLRIENVSIRGDWSSDVQPYLGEMDISWVELEKPLEMLVVEDALEEILKDFLDRLGQYTKQVRNMKPDNISKKALIEVQNRFRSQLNQGGSGYVYQALSYTASCIKTAHMKDLLTSQGPESLQRYIEQIEEDDSKAAERIRRRQEYPRIKKALKNVDNHKLDKTKEIIQKQVKNNERAIIFAEYRHTVETLVKQLNKTNKIKARKFIGQAKSHGKNGMTQKQQKKTLNKFRQGKFNTLVSTRIGEEGIDIPQTSLVLFYEPVPSAIRLIQRKGRTARDGSFGKVIILIMKNSQDEAYYWKSQKDQKKMYKIAYKLKNELNPKTKPDQGQEKQSQLDRFT</sequence>
<accession>A0A1Y3GA25</accession>
<dbReference type="GO" id="GO:0003676">
    <property type="term" value="F:nucleic acid binding"/>
    <property type="evidence" value="ECO:0007669"/>
    <property type="project" value="InterPro"/>
</dbReference>
<dbReference type="EMBL" id="MRZU01000004">
    <property type="protein sequence ID" value="OUJ18117.1"/>
    <property type="molecule type" value="Genomic_DNA"/>
</dbReference>
<keyword evidence="1" id="KW-0547">Nucleotide-binding</keyword>
<dbReference type="Gene3D" id="3.40.50.300">
    <property type="entry name" value="P-loop containing nucleotide triphosphate hydrolases"/>
    <property type="match status" value="2"/>
</dbReference>
<gene>
    <name evidence="8" type="ORF">AMET1_1019</name>
</gene>
<dbReference type="InterPro" id="IPR002464">
    <property type="entry name" value="DNA/RNA_helicase_DEAH_CS"/>
</dbReference>
<evidence type="ECO:0000256" key="3">
    <source>
        <dbReference type="ARBA" id="ARBA00022806"/>
    </source>
</evidence>
<evidence type="ECO:0000259" key="6">
    <source>
        <dbReference type="PROSITE" id="PS51192"/>
    </source>
</evidence>
<dbReference type="PROSITE" id="PS51192">
    <property type="entry name" value="HELICASE_ATP_BIND_1"/>
    <property type="match status" value="1"/>
</dbReference>
<evidence type="ECO:0000313" key="9">
    <source>
        <dbReference type="Proteomes" id="UP000195137"/>
    </source>
</evidence>
<dbReference type="SMART" id="SM00487">
    <property type="entry name" value="DEXDc"/>
    <property type="match status" value="1"/>
</dbReference>
<keyword evidence="9" id="KW-1185">Reference proteome</keyword>
<feature type="compositionally biased region" description="Polar residues" evidence="5">
    <location>
        <begin position="512"/>
        <end position="521"/>
    </location>
</feature>
<dbReference type="InterPro" id="IPR027417">
    <property type="entry name" value="P-loop_NTPase"/>
</dbReference>
<dbReference type="GO" id="GO:0004386">
    <property type="term" value="F:helicase activity"/>
    <property type="evidence" value="ECO:0007669"/>
    <property type="project" value="UniProtKB-KW"/>
</dbReference>
<organism evidence="8 9">
    <name type="scientific">Methanonatronarchaeum thermophilum</name>
    <dbReference type="NCBI Taxonomy" id="1927129"/>
    <lineage>
        <taxon>Archaea</taxon>
        <taxon>Methanobacteriati</taxon>
        <taxon>Methanobacteriota</taxon>
        <taxon>Methanonatronarchaeia</taxon>
        <taxon>Methanonatronarchaeales</taxon>
        <taxon>Methanonatronarchaeaceae</taxon>
        <taxon>Methanonatronarchaeum</taxon>
    </lineage>
</organism>
<evidence type="ECO:0000256" key="4">
    <source>
        <dbReference type="ARBA" id="ARBA00022840"/>
    </source>
</evidence>
<evidence type="ECO:0000259" key="7">
    <source>
        <dbReference type="PROSITE" id="PS51194"/>
    </source>
</evidence>
<proteinExistence type="predicted"/>
<dbReference type="Proteomes" id="UP000195137">
    <property type="component" value="Unassembled WGS sequence"/>
</dbReference>
<dbReference type="InterPro" id="IPR041755">
    <property type="entry name" value="Hef_ID"/>
</dbReference>
<feature type="region of interest" description="Disordered" evidence="5">
    <location>
        <begin position="501"/>
        <end position="521"/>
    </location>
</feature>